<evidence type="ECO:0000259" key="3">
    <source>
        <dbReference type="Pfam" id="PF08549"/>
    </source>
</evidence>
<dbReference type="STRING" id="1072389.K1XJ40"/>
<dbReference type="EMBL" id="JH921429">
    <property type="protein sequence ID" value="EKD20698.1"/>
    <property type="molecule type" value="Genomic_DNA"/>
</dbReference>
<sequence length="765" mass="83399">MNMQMQDPSQGIQRELQGHVHLVSTYRFPSLSQLHPDKVAEYLLGAPKIARDQAPFYWTYLDRPADGTVLLIWQSPSLGPEFPSDGYVWNPGESPYAIDVPGGYTLEMYQQKTGFAPGEPFATHSRRRYRLMPSRTNPGNPSPDPALWIIHYTQCDPNDRIPANVIPIDMRIQQIMSTRQYLQSHGQIVQKEFMLHDRNKWPAISFPRGPPRGTPMYGASAPQARIPQTMAYPAQQHAVAGPPAKRVRTQTNINQAAAISAAAMEADDEEDYTRGDLFDLMTPRDISMARYKQNHEWMEEILSSPYAIHQIIPTDLGLGMRGELGALTEGIFDAPYNPLQAYFPRDIRNQVDNDPAKQERGVFFTPYHSEDKDAPKQDVPKNIYVGRLDADKAEEFRKRANEKIAETNAEIEKMKAKHAKRLAKFKKGSLITHAEKQLRIAVEDPTDTGPEFWRLEGRIDEDAEEGGAATEIPPRVSEIVAQVEASVGRHAAAVKELVRIQDGGYEEVAPRITPPAATSGSMLGTNPHASYNGSYNGSNGSTHSGVLVDNANVDTSNSAAGLLDQYQPSGPSSNATPGTGSNFPTPQPNYQHHSSANTPSNIQMASPHPPPAPQQQQSVEISMGNTGEQRVPSDTTGGDWVIVPPGGVSPQNASNSPAIAQPSTQPQFQHPSISEHNPSPMPTSTSGNTPQVNDFHTSPNDFADLGDLEGAEGAMGSYGGDGADMGNLELDMDGGEGVDDSAFGDAFHGVEQRGEDEDGGMSEGL</sequence>
<dbReference type="KEGG" id="mbe:MBM_01380"/>
<dbReference type="InParanoid" id="K1XJ40"/>
<feature type="domain" description="SWI/SNF and RSC complexes subunit Ssr4 C-terminal" evidence="4">
    <location>
        <begin position="267"/>
        <end position="753"/>
    </location>
</feature>
<evidence type="ECO:0000256" key="2">
    <source>
        <dbReference type="SAM" id="MobiDB-lite"/>
    </source>
</evidence>
<feature type="compositionally biased region" description="Polar residues" evidence="2">
    <location>
        <begin position="566"/>
        <end position="602"/>
    </location>
</feature>
<dbReference type="eggNOG" id="ENOG502S7WA">
    <property type="taxonomic scope" value="Eukaryota"/>
</dbReference>
<dbReference type="AlphaFoldDB" id="K1XJ40"/>
<dbReference type="GeneID" id="18757315"/>
<dbReference type="HOGENOM" id="CLU_013398_1_0_1"/>
<proteinExistence type="predicted"/>
<accession>K1XJ40</accession>
<feature type="coiled-coil region" evidence="1">
    <location>
        <begin position="390"/>
        <end position="417"/>
    </location>
</feature>
<evidence type="ECO:0008006" key="7">
    <source>
        <dbReference type="Google" id="ProtNLM"/>
    </source>
</evidence>
<protein>
    <recommendedName>
        <fullName evidence="7">DUF1750-domain-containing protein</fullName>
    </recommendedName>
</protein>
<keyword evidence="1" id="KW-0175">Coiled coil</keyword>
<dbReference type="InterPro" id="IPR046464">
    <property type="entry name" value="SWI-SNF_Ssr4_C"/>
</dbReference>
<keyword evidence="6" id="KW-1185">Reference proteome</keyword>
<dbReference type="InterPro" id="IPR013859">
    <property type="entry name" value="Ssr4_N"/>
</dbReference>
<feature type="region of interest" description="Disordered" evidence="2">
    <location>
        <begin position="706"/>
        <end position="765"/>
    </location>
</feature>
<dbReference type="OMA" id="RKEFMLH"/>
<evidence type="ECO:0000313" key="6">
    <source>
        <dbReference type="Proteomes" id="UP000006753"/>
    </source>
</evidence>
<dbReference type="GO" id="GO:0006338">
    <property type="term" value="P:chromatin remodeling"/>
    <property type="evidence" value="ECO:0007669"/>
    <property type="project" value="InterPro"/>
</dbReference>
<gene>
    <name evidence="5" type="ORF">MBM_01380</name>
</gene>
<evidence type="ECO:0000313" key="5">
    <source>
        <dbReference type="EMBL" id="EKD20698.1"/>
    </source>
</evidence>
<evidence type="ECO:0000256" key="1">
    <source>
        <dbReference type="SAM" id="Coils"/>
    </source>
</evidence>
<feature type="compositionally biased region" description="Acidic residues" evidence="2">
    <location>
        <begin position="754"/>
        <end position="765"/>
    </location>
</feature>
<name>K1XJ40_MARBU</name>
<dbReference type="Proteomes" id="UP000006753">
    <property type="component" value="Unassembled WGS sequence"/>
</dbReference>
<dbReference type="OrthoDB" id="5321006at2759"/>
<organism evidence="5 6">
    <name type="scientific">Marssonina brunnea f. sp. multigermtubi (strain MB_m1)</name>
    <name type="common">Marssonina leaf spot fungus</name>
    <dbReference type="NCBI Taxonomy" id="1072389"/>
    <lineage>
        <taxon>Eukaryota</taxon>
        <taxon>Fungi</taxon>
        <taxon>Dikarya</taxon>
        <taxon>Ascomycota</taxon>
        <taxon>Pezizomycotina</taxon>
        <taxon>Leotiomycetes</taxon>
        <taxon>Helotiales</taxon>
        <taxon>Drepanopezizaceae</taxon>
        <taxon>Drepanopeziza</taxon>
    </lineage>
</organism>
<dbReference type="Pfam" id="PF08549">
    <property type="entry name" value="SWI-SNF_Ssr4_N"/>
    <property type="match status" value="1"/>
</dbReference>
<dbReference type="Pfam" id="PF20497">
    <property type="entry name" value="SWI-SNF_Ssr4_C"/>
    <property type="match status" value="1"/>
</dbReference>
<feature type="domain" description="SWI/SNF and RSC complexes subunit Ssr4 N-terminal" evidence="3">
    <location>
        <begin position="6"/>
        <end position="217"/>
    </location>
</feature>
<feature type="compositionally biased region" description="Polar residues" evidence="2">
    <location>
        <begin position="649"/>
        <end position="692"/>
    </location>
</feature>
<evidence type="ECO:0000259" key="4">
    <source>
        <dbReference type="Pfam" id="PF20497"/>
    </source>
</evidence>
<reference evidence="5 6" key="1">
    <citation type="journal article" date="2012" name="BMC Genomics">
        <title>Sequencing the genome of Marssonina brunnea reveals fungus-poplar co-evolution.</title>
        <authorList>
            <person name="Zhu S."/>
            <person name="Cao Y.-Z."/>
            <person name="Jiang C."/>
            <person name="Tan B.-Y."/>
            <person name="Wang Z."/>
            <person name="Feng S."/>
            <person name="Zhang L."/>
            <person name="Su X.-H."/>
            <person name="Brejova B."/>
            <person name="Vinar T."/>
            <person name="Xu M."/>
            <person name="Wang M.-X."/>
            <person name="Zhang S.-G."/>
            <person name="Huang M.-R."/>
            <person name="Wu R."/>
            <person name="Zhou Y."/>
        </authorList>
    </citation>
    <scope>NUCLEOTIDE SEQUENCE [LARGE SCALE GENOMIC DNA]</scope>
    <source>
        <strain evidence="5 6">MB_m1</strain>
    </source>
</reference>
<feature type="region of interest" description="Disordered" evidence="2">
    <location>
        <begin position="561"/>
        <end position="692"/>
    </location>
</feature>
<feature type="compositionally biased region" description="Acidic residues" evidence="2">
    <location>
        <begin position="730"/>
        <end position="739"/>
    </location>
</feature>
<feature type="compositionally biased region" description="Polar residues" evidence="2">
    <location>
        <begin position="619"/>
        <end position="636"/>
    </location>
</feature>